<protein>
    <recommendedName>
        <fullName evidence="3">Phage gp6-like head-tail connector protein</fullName>
    </recommendedName>
</protein>
<evidence type="ECO:0008006" key="3">
    <source>
        <dbReference type="Google" id="ProtNLM"/>
    </source>
</evidence>
<dbReference type="RefSeq" id="WP_010191067.1">
    <property type="nucleotide sequence ID" value="NC_012590.1"/>
</dbReference>
<proteinExistence type="predicted"/>
<accession>C3PI58</accession>
<dbReference type="STRING" id="548476.cauri_1919"/>
<dbReference type="OrthoDB" id="4951181at2"/>
<gene>
    <name evidence="1" type="ordered locus">cauri_1919</name>
</gene>
<keyword evidence="2" id="KW-1185">Reference proteome</keyword>
<dbReference type="Proteomes" id="UP000002077">
    <property type="component" value="Chromosome"/>
</dbReference>
<sequence length="138" mass="14862">MLVFAQPDDVVKWAGYEFDDDVKLEPLIRRASSMVQRAVRAARFEVTPAGMPEDPDVMDALRGAVCEQVTVWVENDINPTVIEASSGGVTSSSIGDANVSYSTVEAASVKDQAANELCDASLDILFNAGLIGGWPWVR</sequence>
<dbReference type="GeneID" id="31924555"/>
<dbReference type="HOGENOM" id="CLU_146578_0_0_11"/>
<organism evidence="1 2">
    <name type="scientific">Corynebacterium aurimucosum (strain ATCC 700975 / DSM 44827 / CIP 107346 / CN-1)</name>
    <name type="common">Corynebacterium nigricans</name>
    <dbReference type="NCBI Taxonomy" id="548476"/>
    <lineage>
        <taxon>Bacteria</taxon>
        <taxon>Bacillati</taxon>
        <taxon>Actinomycetota</taxon>
        <taxon>Actinomycetes</taxon>
        <taxon>Mycobacteriales</taxon>
        <taxon>Corynebacteriaceae</taxon>
        <taxon>Corynebacterium</taxon>
    </lineage>
</organism>
<reference evidence="1 2" key="1">
    <citation type="journal article" date="2010" name="BMC Genomics">
        <title>Complete genome sequence and lifestyle of black-pigmented Corynebacterium aurimucosum ATCC 700975 (formerly C. nigricans CN-1) isolated from a vaginal swab of a woman with spontaneous abortion.</title>
        <authorList>
            <person name="Trost E."/>
            <person name="Gotker S."/>
            <person name="Schneider J."/>
            <person name="Schneiker-Bekel S."/>
            <person name="Szczepanowski R."/>
            <person name="Tilker A."/>
            <person name="Viehoever P."/>
            <person name="Arnold W."/>
            <person name="Bekel T."/>
            <person name="Blom J."/>
            <person name="Gartemann K.H."/>
            <person name="Linke B."/>
            <person name="Goesmann A."/>
            <person name="Puhler A."/>
            <person name="Shukla S.K."/>
            <person name="Tauch A."/>
        </authorList>
    </citation>
    <scope>NUCLEOTIDE SEQUENCE [LARGE SCALE GENOMIC DNA]</scope>
    <source>
        <strain evidence="2">ATCC 700975 / DSM 44827 / CIP 107346 / CN-1</strain>
    </source>
</reference>
<dbReference type="EMBL" id="CP001601">
    <property type="protein sequence ID" value="ACP33512.1"/>
    <property type="molecule type" value="Genomic_DNA"/>
</dbReference>
<evidence type="ECO:0000313" key="2">
    <source>
        <dbReference type="Proteomes" id="UP000002077"/>
    </source>
</evidence>
<dbReference type="CDD" id="cd08053">
    <property type="entry name" value="Yqbg"/>
    <property type="match status" value="1"/>
</dbReference>
<dbReference type="InterPro" id="IPR013514">
    <property type="entry name" value="DUF3199_YqbG"/>
</dbReference>
<dbReference type="eggNOG" id="ENOG5031VZ2">
    <property type="taxonomic scope" value="Bacteria"/>
</dbReference>
<evidence type="ECO:0000313" key="1">
    <source>
        <dbReference type="EMBL" id="ACP33512.1"/>
    </source>
</evidence>
<name>C3PI58_CORA7</name>
<dbReference type="AlphaFoldDB" id="C3PI58"/>
<dbReference type="KEGG" id="car:cauri_1919"/>